<reference evidence="10" key="3">
    <citation type="submission" date="2025-08" db="UniProtKB">
        <authorList>
            <consortium name="Ensembl"/>
        </authorList>
    </citation>
    <scope>IDENTIFICATION</scope>
</reference>
<organism evidence="10 11">
    <name type="scientific">Pelodiscus sinensis</name>
    <name type="common">Chinese softshell turtle</name>
    <name type="synonym">Trionyx sinensis</name>
    <dbReference type="NCBI Taxonomy" id="13735"/>
    <lineage>
        <taxon>Eukaryota</taxon>
        <taxon>Metazoa</taxon>
        <taxon>Chordata</taxon>
        <taxon>Craniata</taxon>
        <taxon>Vertebrata</taxon>
        <taxon>Euteleostomi</taxon>
        <taxon>Archelosauria</taxon>
        <taxon>Testudinata</taxon>
        <taxon>Testudines</taxon>
        <taxon>Cryptodira</taxon>
        <taxon>Trionychia</taxon>
        <taxon>Trionychidae</taxon>
        <taxon>Pelodiscus</taxon>
    </lineage>
</organism>
<dbReference type="InterPro" id="IPR052784">
    <property type="entry name" value="Perforin-1_pore-forming"/>
</dbReference>
<dbReference type="InterPro" id="IPR001862">
    <property type="entry name" value="MAC_perforin"/>
</dbReference>
<evidence type="ECO:0000259" key="9">
    <source>
        <dbReference type="PROSITE" id="PS51412"/>
    </source>
</evidence>
<dbReference type="GO" id="GO:0005576">
    <property type="term" value="C:extracellular region"/>
    <property type="evidence" value="ECO:0007669"/>
    <property type="project" value="UniProtKB-SubCell"/>
</dbReference>
<evidence type="ECO:0000256" key="7">
    <source>
        <dbReference type="ARBA" id="ARBA00023136"/>
    </source>
</evidence>
<dbReference type="GO" id="GO:0001913">
    <property type="term" value="P:T cell mediated cytotoxicity"/>
    <property type="evidence" value="ECO:0007669"/>
    <property type="project" value="TreeGrafter"/>
</dbReference>
<dbReference type="InterPro" id="IPR020864">
    <property type="entry name" value="MACPF"/>
</dbReference>
<accession>K7FF49</accession>
<feature type="domain" description="MACPF" evidence="9">
    <location>
        <begin position="1"/>
        <end position="244"/>
    </location>
</feature>
<dbReference type="GO" id="GO:0005579">
    <property type="term" value="C:membrane attack complex"/>
    <property type="evidence" value="ECO:0007669"/>
    <property type="project" value="InterPro"/>
</dbReference>
<dbReference type="STRING" id="13735.ENSPSIP00000006659"/>
<keyword evidence="5" id="KW-0732">Signal</keyword>
<evidence type="ECO:0000256" key="1">
    <source>
        <dbReference type="ARBA" id="ARBA00004370"/>
    </source>
</evidence>
<dbReference type="InterPro" id="IPR020863">
    <property type="entry name" value="MACPF_CS"/>
</dbReference>
<dbReference type="Pfam" id="PF01823">
    <property type="entry name" value="MACPF"/>
    <property type="match status" value="1"/>
</dbReference>
<reference evidence="11" key="2">
    <citation type="journal article" date="2013" name="Nat. Genet.">
        <title>The draft genomes of soft-shell turtle and green sea turtle yield insights into the development and evolution of the turtle-specific body plan.</title>
        <authorList>
            <person name="Wang Z."/>
            <person name="Pascual-Anaya J."/>
            <person name="Zadissa A."/>
            <person name="Li W."/>
            <person name="Niimura Y."/>
            <person name="Huang Z."/>
            <person name="Li C."/>
            <person name="White S."/>
            <person name="Xiong Z."/>
            <person name="Fang D."/>
            <person name="Wang B."/>
            <person name="Ming Y."/>
            <person name="Chen Y."/>
            <person name="Zheng Y."/>
            <person name="Kuraku S."/>
            <person name="Pignatelli M."/>
            <person name="Herrero J."/>
            <person name="Beal K."/>
            <person name="Nozawa M."/>
            <person name="Li Q."/>
            <person name="Wang J."/>
            <person name="Zhang H."/>
            <person name="Yu L."/>
            <person name="Shigenobu S."/>
            <person name="Wang J."/>
            <person name="Liu J."/>
            <person name="Flicek P."/>
            <person name="Searle S."/>
            <person name="Wang J."/>
            <person name="Kuratani S."/>
            <person name="Yin Y."/>
            <person name="Aken B."/>
            <person name="Zhang G."/>
            <person name="Irie N."/>
        </authorList>
    </citation>
    <scope>NUCLEOTIDE SEQUENCE [LARGE SCALE GENOMIC DNA]</scope>
    <source>
        <strain evidence="11">Daiwa-1</strain>
    </source>
</reference>
<dbReference type="PANTHER" id="PTHR46096:SF3">
    <property type="entry name" value="PERFORIN-1"/>
    <property type="match status" value="1"/>
</dbReference>
<dbReference type="SMART" id="SM00457">
    <property type="entry name" value="MACPF"/>
    <property type="match status" value="1"/>
</dbReference>
<evidence type="ECO:0000256" key="5">
    <source>
        <dbReference type="ARBA" id="ARBA00022729"/>
    </source>
</evidence>
<comment type="subcellular location">
    <subcellularLocation>
        <location evidence="1">Membrane</location>
    </subcellularLocation>
    <subcellularLocation>
        <location evidence="2">Secreted</location>
    </subcellularLocation>
</comment>
<proteinExistence type="inferred from homology"/>
<dbReference type="Proteomes" id="UP000007267">
    <property type="component" value="Unassembled WGS sequence"/>
</dbReference>
<keyword evidence="8" id="KW-1015">Disulfide bond</keyword>
<evidence type="ECO:0000313" key="11">
    <source>
        <dbReference type="Proteomes" id="UP000007267"/>
    </source>
</evidence>
<dbReference type="AlphaFoldDB" id="K7FF49"/>
<evidence type="ECO:0000256" key="2">
    <source>
        <dbReference type="ARBA" id="ARBA00004613"/>
    </source>
</evidence>
<dbReference type="HOGENOM" id="CLU_039516_0_0_1"/>
<dbReference type="GO" id="GO:0051607">
    <property type="term" value="P:defense response to virus"/>
    <property type="evidence" value="ECO:0007669"/>
    <property type="project" value="TreeGrafter"/>
</dbReference>
<dbReference type="PANTHER" id="PTHR46096">
    <property type="entry name" value="PERFORIN-1"/>
    <property type="match status" value="1"/>
</dbReference>
<keyword evidence="4" id="KW-0964">Secreted</keyword>
<keyword evidence="7" id="KW-0472">Membrane</keyword>
<evidence type="ECO:0000256" key="3">
    <source>
        <dbReference type="ARBA" id="ARBA00009214"/>
    </source>
</evidence>
<dbReference type="GO" id="GO:0022829">
    <property type="term" value="F:wide pore channel activity"/>
    <property type="evidence" value="ECO:0007669"/>
    <property type="project" value="TreeGrafter"/>
</dbReference>
<dbReference type="PRINTS" id="PR00764">
    <property type="entry name" value="COMPLEMENTC9"/>
</dbReference>
<evidence type="ECO:0000256" key="4">
    <source>
        <dbReference type="ARBA" id="ARBA00022525"/>
    </source>
</evidence>
<dbReference type="PROSITE" id="PS51412">
    <property type="entry name" value="MACPF_2"/>
    <property type="match status" value="1"/>
</dbReference>
<dbReference type="PROSITE" id="PS00279">
    <property type="entry name" value="MACPF_1"/>
    <property type="match status" value="1"/>
</dbReference>
<protein>
    <recommendedName>
        <fullName evidence="9">MACPF domain-containing protein</fullName>
    </recommendedName>
</protein>
<dbReference type="GeneTree" id="ENSGT00530000063725"/>
<dbReference type="OMA" id="YENWTAS"/>
<name>K7FF49_PELSI</name>
<evidence type="ECO:0000256" key="6">
    <source>
        <dbReference type="ARBA" id="ARBA00022852"/>
    </source>
</evidence>
<reference evidence="11" key="1">
    <citation type="submission" date="2011-10" db="EMBL/GenBank/DDBJ databases">
        <authorList>
            <consortium name="Soft-shell Turtle Genome Consortium"/>
        </authorList>
    </citation>
    <scope>NUCLEOTIDE SEQUENCE [LARGE SCALE GENOMIC DNA]</scope>
    <source>
        <strain evidence="11">Daiwa-1</strain>
    </source>
</reference>
<evidence type="ECO:0000313" key="10">
    <source>
        <dbReference type="Ensembl" id="ENSPSIP00000006659.1"/>
    </source>
</evidence>
<dbReference type="eggNOG" id="ENOG502RQWS">
    <property type="taxonomic scope" value="Eukaryota"/>
</dbReference>
<keyword evidence="11" id="KW-1185">Reference proteome</keyword>
<dbReference type="EMBL" id="AGCU01161198">
    <property type="status" value="NOT_ANNOTATED_CDS"/>
    <property type="molecule type" value="Genomic_DNA"/>
</dbReference>
<evidence type="ECO:0000256" key="8">
    <source>
        <dbReference type="ARBA" id="ARBA00023157"/>
    </source>
</evidence>
<dbReference type="GO" id="GO:0001771">
    <property type="term" value="P:immunological synapse formation"/>
    <property type="evidence" value="ECO:0007669"/>
    <property type="project" value="TreeGrafter"/>
</dbReference>
<reference evidence="10" key="4">
    <citation type="submission" date="2025-09" db="UniProtKB">
        <authorList>
            <consortium name="Ensembl"/>
        </authorList>
    </citation>
    <scope>IDENTIFICATION</scope>
</reference>
<dbReference type="Ensembl" id="ENSPSIT00000006696.1">
    <property type="protein sequence ID" value="ENSPSIP00000006659.1"/>
    <property type="gene ID" value="ENSPSIG00000006163.1"/>
</dbReference>
<sequence length="270" mass="30216">MGLEVKMKPSTHAQVELAGSHSKLAEFSTDKSQQDKYSFTSHEVSCKYYQFRVTQNPPLTSEFTQALMNLPEDYTHGSRLEYHQLIDTYGTHYLSQLRLGGRVRDVTAVRVCEAALDGVTADEIKDCLSLEASVSIGGGKGKAQAAFKQCEEQQKKKNFKHSFHETYSERHTEVTGGQNHADLLFSEGQDAEAFSSWMESLKESPDLVSYSLHPIHMLLDQDDPKREALGQAVSEYITERALWRNCTQSCPPGTQRSAHDPCSCVCPEDS</sequence>
<comment type="similarity">
    <text evidence="3">Belongs to the complement C6/C7/C8/C9 family.</text>
</comment>
<dbReference type="GO" id="GO:0031640">
    <property type="term" value="P:killing of cells of another organism"/>
    <property type="evidence" value="ECO:0007669"/>
    <property type="project" value="UniProtKB-KW"/>
</dbReference>
<keyword evidence="6" id="KW-0204">Cytolysis</keyword>